<feature type="non-terminal residue" evidence="2">
    <location>
        <position position="1"/>
    </location>
</feature>
<evidence type="ECO:0000313" key="2">
    <source>
        <dbReference type="EMBL" id="KAG6573406.1"/>
    </source>
</evidence>
<protein>
    <submittedName>
        <fullName evidence="2">Uncharacterized protein</fullName>
    </submittedName>
</protein>
<dbReference type="PANTHER" id="PTHR33977:SF1">
    <property type="entry name" value="ZINC ION BINDING PROTEIN"/>
    <property type="match status" value="1"/>
</dbReference>
<gene>
    <name evidence="2" type="ORF">SDJN03_27293</name>
</gene>
<feature type="region of interest" description="Disordered" evidence="1">
    <location>
        <begin position="210"/>
        <end position="232"/>
    </location>
</feature>
<dbReference type="PANTHER" id="PTHR33977">
    <property type="entry name" value="ZINC ION BINDING PROTEIN"/>
    <property type="match status" value="1"/>
</dbReference>
<reference evidence="2 3" key="1">
    <citation type="journal article" date="2021" name="Hortic Res">
        <title>The domestication of Cucurbita argyrosperma as revealed by the genome of its wild relative.</title>
        <authorList>
            <person name="Barrera-Redondo J."/>
            <person name="Sanchez-de la Vega G."/>
            <person name="Aguirre-Liguori J.A."/>
            <person name="Castellanos-Morales G."/>
            <person name="Gutierrez-Guerrero Y.T."/>
            <person name="Aguirre-Dugua X."/>
            <person name="Aguirre-Planter E."/>
            <person name="Tenaillon M.I."/>
            <person name="Lira-Saade R."/>
            <person name="Eguiarte L.E."/>
        </authorList>
    </citation>
    <scope>NUCLEOTIDE SEQUENCE [LARGE SCALE GENOMIC DNA]</scope>
    <source>
        <strain evidence="2">JBR-2021</strain>
    </source>
</reference>
<dbReference type="Proteomes" id="UP000685013">
    <property type="component" value="Chromosome 18"/>
</dbReference>
<dbReference type="AlphaFoldDB" id="A0AAV6M195"/>
<dbReference type="EMBL" id="JAGKQH010000018">
    <property type="protein sequence ID" value="KAG6573406.1"/>
    <property type="molecule type" value="Genomic_DNA"/>
</dbReference>
<name>A0AAV6M195_9ROSI</name>
<comment type="caution">
    <text evidence="2">The sequence shown here is derived from an EMBL/GenBank/DDBJ whole genome shotgun (WGS) entry which is preliminary data.</text>
</comment>
<accession>A0AAV6M195</accession>
<keyword evidence="3" id="KW-1185">Reference proteome</keyword>
<evidence type="ECO:0000256" key="1">
    <source>
        <dbReference type="SAM" id="MobiDB-lite"/>
    </source>
</evidence>
<sequence>MGNLCEHICKVINICRKKGTTKPSISSLQYQQALTDLLRCPPHDSLIRDHAVSFAMSVQKQLNALISMGSNNQESRSPFQEHKTDTEVYLRDIVLRNKSKSNQNKSDRASVQEAASNYITDNASSLLIDSTVSVKHVNGETSREDCPCTEMDVDTTSISISPRRLNSVEEVVDGCVLSRTNIGPKFFGAPFLPRLTIKQLTIYSASHLRGHGSHRETKGDDMTSSLGEIWHS</sequence>
<evidence type="ECO:0000313" key="3">
    <source>
        <dbReference type="Proteomes" id="UP000685013"/>
    </source>
</evidence>
<proteinExistence type="predicted"/>
<organism evidence="2 3">
    <name type="scientific">Cucurbita argyrosperma subsp. sororia</name>
    <dbReference type="NCBI Taxonomy" id="37648"/>
    <lineage>
        <taxon>Eukaryota</taxon>
        <taxon>Viridiplantae</taxon>
        <taxon>Streptophyta</taxon>
        <taxon>Embryophyta</taxon>
        <taxon>Tracheophyta</taxon>
        <taxon>Spermatophyta</taxon>
        <taxon>Magnoliopsida</taxon>
        <taxon>eudicotyledons</taxon>
        <taxon>Gunneridae</taxon>
        <taxon>Pentapetalae</taxon>
        <taxon>rosids</taxon>
        <taxon>fabids</taxon>
        <taxon>Cucurbitales</taxon>
        <taxon>Cucurbitaceae</taxon>
        <taxon>Cucurbiteae</taxon>
        <taxon>Cucurbita</taxon>
    </lineage>
</organism>